<accession>A0A552LPW3</accession>
<protein>
    <submittedName>
        <fullName evidence="2">Uncharacterized protein</fullName>
    </submittedName>
</protein>
<keyword evidence="1" id="KW-0812">Transmembrane</keyword>
<feature type="transmembrane region" description="Helical" evidence="1">
    <location>
        <begin position="15"/>
        <end position="38"/>
    </location>
</feature>
<sequence length="66" mass="7155">MFGFEELFLGGAETFLGLGGLLDFLGSVVSITDGIMAFNKMTKQQEIKEKVIPAKITERGRGNCSI</sequence>
<proteinExistence type="predicted"/>
<comment type="caution">
    <text evidence="2">The sequence shown here is derived from an EMBL/GenBank/DDBJ whole genome shotgun (WGS) entry which is preliminary data.</text>
</comment>
<name>A0A552LPW3_9CHRO</name>
<keyword evidence="1" id="KW-0472">Membrane</keyword>
<dbReference type="Proteomes" id="UP000320730">
    <property type="component" value="Unassembled WGS sequence"/>
</dbReference>
<evidence type="ECO:0000313" key="2">
    <source>
        <dbReference type="EMBL" id="TRV22250.1"/>
    </source>
</evidence>
<evidence type="ECO:0000313" key="3">
    <source>
        <dbReference type="Proteomes" id="UP000320730"/>
    </source>
</evidence>
<gene>
    <name evidence="2" type="ORF">EWV40_10565</name>
</gene>
<dbReference type="EMBL" id="SFAN01000085">
    <property type="protein sequence ID" value="TRV22250.1"/>
    <property type="molecule type" value="Genomic_DNA"/>
</dbReference>
<dbReference type="AlphaFoldDB" id="A0A552LPW3"/>
<reference evidence="2 3" key="1">
    <citation type="submission" date="2019-01" db="EMBL/GenBank/DDBJ databases">
        <title>Coherence of Microcystis species and biogeography revealed through population genomics.</title>
        <authorList>
            <person name="Perez-Carrascal O.M."/>
            <person name="Terrat Y."/>
            <person name="Giani A."/>
            <person name="Fortin N."/>
            <person name="Tromas N."/>
            <person name="Shapiro B.J."/>
        </authorList>
    </citation>
    <scope>NUCLEOTIDE SEQUENCE [LARGE SCALE GENOMIC DNA]</scope>
    <source>
        <strain evidence="2">Mf_WU_F_19750830_S460</strain>
    </source>
</reference>
<organism evidence="2 3">
    <name type="scientific">Microcystis flos-aquae Mf_WU_F_19750830_S460</name>
    <dbReference type="NCBI Taxonomy" id="2486237"/>
    <lineage>
        <taxon>Bacteria</taxon>
        <taxon>Bacillati</taxon>
        <taxon>Cyanobacteriota</taxon>
        <taxon>Cyanophyceae</taxon>
        <taxon>Oscillatoriophycideae</taxon>
        <taxon>Chroococcales</taxon>
        <taxon>Microcystaceae</taxon>
        <taxon>Microcystis</taxon>
    </lineage>
</organism>
<evidence type="ECO:0000256" key="1">
    <source>
        <dbReference type="SAM" id="Phobius"/>
    </source>
</evidence>
<keyword evidence="1" id="KW-1133">Transmembrane helix</keyword>